<proteinExistence type="predicted"/>
<feature type="non-terminal residue" evidence="1">
    <location>
        <position position="476"/>
    </location>
</feature>
<dbReference type="Proteomes" id="UP000033636">
    <property type="component" value="Unassembled WGS sequence"/>
</dbReference>
<reference evidence="1" key="1">
    <citation type="submission" date="2024-07" db="EMBL/GenBank/DDBJ databases">
        <title>Metagenome and Metagenome-Assembled Genomes of Archaea from a hot spring from the geothermal field of Los Azufres, Mexico.</title>
        <authorList>
            <person name="Marin-Paredes R."/>
            <person name="Martinez-Romero E."/>
            <person name="Servin-Garciduenas L.E."/>
        </authorList>
    </citation>
    <scope>NUCLEOTIDE SEQUENCE</scope>
</reference>
<name>A0ACC6V1N3_9CREN</name>
<protein>
    <submittedName>
        <fullName evidence="1">Cytochrome b N-terminal domain-containing protein</fullName>
    </submittedName>
</protein>
<dbReference type="EMBL" id="JZWT02000017">
    <property type="protein sequence ID" value="MFB6490973.1"/>
    <property type="molecule type" value="Genomic_DNA"/>
</dbReference>
<accession>A0ACC6V1N3</accession>
<gene>
    <name evidence="1" type="ORF">TU35_006995</name>
</gene>
<comment type="caution">
    <text evidence="1">The sequence shown here is derived from an EMBL/GenBank/DDBJ whole genome shotgun (WGS) entry which is preliminary data.</text>
</comment>
<evidence type="ECO:0000313" key="1">
    <source>
        <dbReference type="EMBL" id="MFB6490973.1"/>
    </source>
</evidence>
<organism evidence="1 2">
    <name type="scientific">Thermoproteus sp. AZ2</name>
    <dbReference type="NCBI Taxonomy" id="1609232"/>
    <lineage>
        <taxon>Archaea</taxon>
        <taxon>Thermoproteota</taxon>
        <taxon>Thermoprotei</taxon>
        <taxon>Thermoproteales</taxon>
        <taxon>Thermoproteaceae</taxon>
        <taxon>Thermoproteus</taxon>
    </lineage>
</organism>
<evidence type="ECO:0000313" key="2">
    <source>
        <dbReference type="Proteomes" id="UP000033636"/>
    </source>
</evidence>
<sequence>MSKRSITDWFAEVFHLKDTPFMGVPDYMFSVEHWLGGIAASALAWQILTGLLLLFYYEPSDAYTSTMGIINTVPFGSIILSSHLYGAYVMIIAVYLHGLYIMFNGGYKKPRGLQWVLGVLLFALTLGVAFIGYSLTGDVLATDAVDVGKGILTSLGLQSLIPVLFGNGTQLDLFSRLLAWHITIAAAIILFFLIHFYLAEQNGLMPRGRDVGYKAPAVINKADPSLKPWWPRNFVYMVGLAFMVWGIIVLAPSILALPSVYHNIPILFSPYPGPSPTSPQAASVPAYPPWFFLFMYKMADMPFGLSKDVIIGMILPLVILLLIPAFDRSEHLHPMDRPGITALGLIGLTWLIELSVWSVLQPGVPVSPSWAAVVMLPPLLIIAVGVYAIHRFVWPKARDKALNGNAKAGEGKKEWALSKSAASALGYIAGIWAIIDIALSLALNPLAAGPYIGLLWGSALLSLSAAVFSYFYASYL</sequence>